<gene>
    <name evidence="1" type="ORF">IFM89_023887</name>
</gene>
<dbReference type="PANTHER" id="PTHR33414:SF2">
    <property type="entry name" value="PROTEIN PLASTID MOVEMENT IMPAIRED 1"/>
    <property type="match status" value="1"/>
</dbReference>
<evidence type="ECO:0008006" key="3">
    <source>
        <dbReference type="Google" id="ProtNLM"/>
    </source>
</evidence>
<dbReference type="Proteomes" id="UP000631114">
    <property type="component" value="Unassembled WGS sequence"/>
</dbReference>
<keyword evidence="2" id="KW-1185">Reference proteome</keyword>
<dbReference type="OrthoDB" id="656546at2759"/>
<reference evidence="1 2" key="1">
    <citation type="submission" date="2020-10" db="EMBL/GenBank/DDBJ databases">
        <title>The Coptis chinensis genome and diversification of protoberbering-type alkaloids.</title>
        <authorList>
            <person name="Wang B."/>
            <person name="Shu S."/>
            <person name="Song C."/>
            <person name="Liu Y."/>
        </authorList>
    </citation>
    <scope>NUCLEOTIDE SEQUENCE [LARGE SCALE GENOMIC DNA]</scope>
    <source>
        <strain evidence="1">HL-2020</strain>
        <tissue evidence="1">Leaf</tissue>
    </source>
</reference>
<name>A0A835M1I0_9MAGN</name>
<dbReference type="PANTHER" id="PTHR33414">
    <property type="entry name" value="PROTEIN PLASTID MOVEMENT IMPAIRED 1-RELATED 1"/>
    <property type="match status" value="1"/>
</dbReference>
<dbReference type="InterPro" id="IPR039614">
    <property type="entry name" value="PMI1-like"/>
</dbReference>
<protein>
    <recommendedName>
        <fullName evidence="3">C2 NT-type domain-containing protein</fullName>
    </recommendedName>
</protein>
<dbReference type="EMBL" id="JADFTS010000003">
    <property type="protein sequence ID" value="KAF9615505.1"/>
    <property type="molecule type" value="Genomic_DNA"/>
</dbReference>
<comment type="caution">
    <text evidence="1">The sequence shown here is derived from an EMBL/GenBank/DDBJ whole genome shotgun (WGS) entry which is preliminary data.</text>
</comment>
<accession>A0A835M1I0</accession>
<dbReference type="AlphaFoldDB" id="A0A835M1I0"/>
<organism evidence="1 2">
    <name type="scientific">Coptis chinensis</name>
    <dbReference type="NCBI Taxonomy" id="261450"/>
    <lineage>
        <taxon>Eukaryota</taxon>
        <taxon>Viridiplantae</taxon>
        <taxon>Streptophyta</taxon>
        <taxon>Embryophyta</taxon>
        <taxon>Tracheophyta</taxon>
        <taxon>Spermatophyta</taxon>
        <taxon>Magnoliopsida</taxon>
        <taxon>Ranunculales</taxon>
        <taxon>Ranunculaceae</taxon>
        <taxon>Coptidoideae</taxon>
        <taxon>Coptis</taxon>
    </lineage>
</organism>
<evidence type="ECO:0000313" key="1">
    <source>
        <dbReference type="EMBL" id="KAF9615505.1"/>
    </source>
</evidence>
<proteinExistence type="predicted"/>
<evidence type="ECO:0000313" key="2">
    <source>
        <dbReference type="Proteomes" id="UP000631114"/>
    </source>
</evidence>
<sequence>MQKLSCLFSVEVVTIQGLPASMNGLRLSVCVRKKETKDGAVQTMPARVLQGAADFEETLFRELEFGRNYVDLSLPGSGIYGKNLEGMRVRQWDTMFPVQGRQKRNKVSTPSKTWAQADLRGIDDLNLDEPAPIHSTLSSIRSLKNLNQRSKRWTFRSLRL</sequence>